<dbReference type="Gene3D" id="3.40.50.880">
    <property type="match status" value="1"/>
</dbReference>
<dbReference type="SUPFAM" id="SSF50370">
    <property type="entry name" value="Ricin B-like lectins"/>
    <property type="match status" value="1"/>
</dbReference>
<evidence type="ECO:0000259" key="2">
    <source>
        <dbReference type="SMART" id="SM00458"/>
    </source>
</evidence>
<dbReference type="SUPFAM" id="SSF52317">
    <property type="entry name" value="Class I glutamine amidotransferase-like"/>
    <property type="match status" value="1"/>
</dbReference>
<dbReference type="InterPro" id="IPR029010">
    <property type="entry name" value="ThuA-like"/>
</dbReference>
<reference evidence="3 4" key="1">
    <citation type="submission" date="2018-08" db="EMBL/GenBank/DDBJ databases">
        <title>Genomic Encyclopedia of Archaeal and Bacterial Type Strains, Phase II (KMG-II): from individual species to whole genera.</title>
        <authorList>
            <person name="Goeker M."/>
        </authorList>
    </citation>
    <scope>NUCLEOTIDE SEQUENCE [LARGE SCALE GENOMIC DNA]</scope>
    <source>
        <strain evidence="3 4">DSM 45791</strain>
    </source>
</reference>
<dbReference type="RefSeq" id="WP_246014851.1">
    <property type="nucleotide sequence ID" value="NZ_CP144375.1"/>
</dbReference>
<evidence type="ECO:0000256" key="1">
    <source>
        <dbReference type="SAM" id="SignalP"/>
    </source>
</evidence>
<gene>
    <name evidence="3" type="ORF">BCF44_10256</name>
</gene>
<dbReference type="Proteomes" id="UP000256269">
    <property type="component" value="Unassembled WGS sequence"/>
</dbReference>
<evidence type="ECO:0000313" key="3">
    <source>
        <dbReference type="EMBL" id="REH53835.1"/>
    </source>
</evidence>
<dbReference type="InterPro" id="IPR000772">
    <property type="entry name" value="Ricin_B_lectin"/>
</dbReference>
<organism evidence="3 4">
    <name type="scientific">Kutzneria buriramensis</name>
    <dbReference type="NCBI Taxonomy" id="1045776"/>
    <lineage>
        <taxon>Bacteria</taxon>
        <taxon>Bacillati</taxon>
        <taxon>Actinomycetota</taxon>
        <taxon>Actinomycetes</taxon>
        <taxon>Pseudonocardiales</taxon>
        <taxon>Pseudonocardiaceae</taxon>
        <taxon>Kutzneria</taxon>
    </lineage>
</organism>
<name>A0A3E0I6R4_9PSEU</name>
<dbReference type="Pfam" id="PF06283">
    <property type="entry name" value="ThuA"/>
    <property type="match status" value="1"/>
</dbReference>
<dbReference type="EMBL" id="QUNO01000002">
    <property type="protein sequence ID" value="REH53835.1"/>
    <property type="molecule type" value="Genomic_DNA"/>
</dbReference>
<dbReference type="PANTHER" id="PTHR40469">
    <property type="entry name" value="SECRETED GLYCOSYL HYDROLASE"/>
    <property type="match status" value="1"/>
</dbReference>
<dbReference type="AlphaFoldDB" id="A0A3E0I6R4"/>
<keyword evidence="3" id="KW-0430">Lectin</keyword>
<accession>A0A3E0I6R4</accession>
<feature type="chain" id="PRO_5017739188" evidence="1">
    <location>
        <begin position="29"/>
        <end position="423"/>
    </location>
</feature>
<proteinExistence type="predicted"/>
<dbReference type="PROSITE" id="PS50231">
    <property type="entry name" value="RICIN_B_LECTIN"/>
    <property type="match status" value="1"/>
</dbReference>
<feature type="signal peptide" evidence="1">
    <location>
        <begin position="1"/>
        <end position="28"/>
    </location>
</feature>
<dbReference type="InterPro" id="IPR035992">
    <property type="entry name" value="Ricin_B-like_lectins"/>
</dbReference>
<dbReference type="Gene3D" id="2.80.10.50">
    <property type="match status" value="2"/>
</dbReference>
<dbReference type="PANTHER" id="PTHR40469:SF2">
    <property type="entry name" value="GALACTOSE-BINDING DOMAIN-LIKE SUPERFAMILY PROTEIN"/>
    <property type="match status" value="1"/>
</dbReference>
<dbReference type="InterPro" id="IPR029062">
    <property type="entry name" value="Class_I_gatase-like"/>
</dbReference>
<feature type="domain" description="Ricin B lectin" evidence="2">
    <location>
        <begin position="284"/>
        <end position="420"/>
    </location>
</feature>
<protein>
    <submittedName>
        <fullName evidence="3">Ricin-type beta-trefoil lectin protein</fullName>
    </submittedName>
</protein>
<evidence type="ECO:0000313" key="4">
    <source>
        <dbReference type="Proteomes" id="UP000256269"/>
    </source>
</evidence>
<sequence>MKTRIWRGIVAALSTLLLLSTAATTTTAAPAAPQFKVLAFFSGTYDDAHIAFEKEAAIWFPQIAAQYNFSYTQTNNWGMLNTLTTATANVVMFLDDVPTDAGQRAGFQNYMQHGGGYFGFHVSAYNDSGTNWPWFNQTFMGTGTFNNNTWFPTTAILHTDSQHAATRRLPTTWTAGISEWYSWQNDLRQNPNIQVLASVDASSFPVGTDPNQSWYSGYYPILWTNKNYKMLYANFGHDAMNYTTKTPLSSTFADPIQDKFIIDGLLWLGGGTPTDAPTDQINPGAYFSVVNKGNNKCVDARGAGTTNGTVIQQYACNNSNAQQFQFQWTNGPFLRVNNRANTAESWDVSDRSTADGAGIQLWSYGGGTNQQWQAVLEPGGYWHLVSMATQKCLTANGSGDGAQLTQVTCTGVASQSFRLQQQP</sequence>
<dbReference type="GO" id="GO:0030246">
    <property type="term" value="F:carbohydrate binding"/>
    <property type="evidence" value="ECO:0007669"/>
    <property type="project" value="UniProtKB-KW"/>
</dbReference>
<dbReference type="SMART" id="SM00458">
    <property type="entry name" value="RICIN"/>
    <property type="match status" value="1"/>
</dbReference>
<comment type="caution">
    <text evidence="3">The sequence shown here is derived from an EMBL/GenBank/DDBJ whole genome shotgun (WGS) entry which is preliminary data.</text>
</comment>
<keyword evidence="1" id="KW-0732">Signal</keyword>
<keyword evidence="4" id="KW-1185">Reference proteome</keyword>
<dbReference type="Pfam" id="PF00652">
    <property type="entry name" value="Ricin_B_lectin"/>
    <property type="match status" value="1"/>
</dbReference>